<reference evidence="2" key="2">
    <citation type="submission" date="2021-04" db="EMBL/GenBank/DDBJ databases">
        <authorList>
            <person name="Gilroy R."/>
        </authorList>
    </citation>
    <scope>NUCLEOTIDE SEQUENCE</scope>
    <source>
        <strain evidence="2">ChiSxjej1B13-11762</strain>
    </source>
</reference>
<dbReference type="Pfam" id="PF09989">
    <property type="entry name" value="DUF2229"/>
    <property type="match status" value="1"/>
</dbReference>
<sequence>MRKIDTIGIPRGLMAYRDGVLWREFFTQLGFQCVVSPSSDRSLLEDGTGRAVDETCLPFKMYLGHVLWLMDKCDAVFVPRMGGYHKREKMCTRYQALPDLIQNIFRDEQIQILTVSYDWYDKTTEEKVYLKLGDSLGRNKKETKRAYSQAKKYQESWLKAKEKKQLTKLENKKSKVLLAGHPYVLHDTCMGGELTRILEKMGAEVLYTDYVNRGNALKRSFDFSRVMPWLINREMVGAALLMEKKVDGIILASAYPCGPDALVNDMLVRRLKNVPVLNLTLDAQSGTAGVETRIESFIDIIRYQKAGGYGNQN</sequence>
<comment type="caution">
    <text evidence="2">The sequence shown here is derived from an EMBL/GenBank/DDBJ whole genome shotgun (WGS) entry which is preliminary data.</text>
</comment>
<dbReference type="InterPro" id="IPR051805">
    <property type="entry name" value="Dehydratase_Activator_Redct"/>
</dbReference>
<feature type="domain" description="DUF2229" evidence="1">
    <location>
        <begin position="6"/>
        <end position="210"/>
    </location>
</feature>
<evidence type="ECO:0000313" key="3">
    <source>
        <dbReference type="Proteomes" id="UP000824263"/>
    </source>
</evidence>
<dbReference type="PANTHER" id="PTHR32329:SF2">
    <property type="entry name" value="BIFUNCTIONAL PROTEIN [INCLUDES 2-HYDROXYACYL-COA DEHYDRATASE (N-TER) AND ITS ACTIVATOR DOMAIN (C_TERM)"/>
    <property type="match status" value="1"/>
</dbReference>
<protein>
    <recommendedName>
        <fullName evidence="1">DUF2229 domain-containing protein</fullName>
    </recommendedName>
</protein>
<dbReference type="AlphaFoldDB" id="A0A9D1RA56"/>
<proteinExistence type="predicted"/>
<name>A0A9D1RA56_9FIRM</name>
<organism evidence="2 3">
    <name type="scientific">Candidatus Dorea gallistercoris</name>
    <dbReference type="NCBI Taxonomy" id="2838542"/>
    <lineage>
        <taxon>Bacteria</taxon>
        <taxon>Bacillati</taxon>
        <taxon>Bacillota</taxon>
        <taxon>Clostridia</taxon>
        <taxon>Lachnospirales</taxon>
        <taxon>Lachnospiraceae</taxon>
        <taxon>Dorea</taxon>
    </lineage>
</organism>
<accession>A0A9D1RA56</accession>
<dbReference type="Proteomes" id="UP000824263">
    <property type="component" value="Unassembled WGS sequence"/>
</dbReference>
<dbReference type="InterPro" id="IPR018709">
    <property type="entry name" value="CoA_activase_DUF2229"/>
</dbReference>
<evidence type="ECO:0000313" key="2">
    <source>
        <dbReference type="EMBL" id="HIW84363.1"/>
    </source>
</evidence>
<gene>
    <name evidence="2" type="ORF">H9873_08570</name>
</gene>
<reference evidence="2" key="1">
    <citation type="journal article" date="2021" name="PeerJ">
        <title>Extensive microbial diversity within the chicken gut microbiome revealed by metagenomics and culture.</title>
        <authorList>
            <person name="Gilroy R."/>
            <person name="Ravi A."/>
            <person name="Getino M."/>
            <person name="Pursley I."/>
            <person name="Horton D.L."/>
            <person name="Alikhan N.F."/>
            <person name="Baker D."/>
            <person name="Gharbi K."/>
            <person name="Hall N."/>
            <person name="Watson M."/>
            <person name="Adriaenssens E.M."/>
            <person name="Foster-Nyarko E."/>
            <person name="Jarju S."/>
            <person name="Secka A."/>
            <person name="Antonio M."/>
            <person name="Oren A."/>
            <person name="Chaudhuri R.R."/>
            <person name="La Ragione R."/>
            <person name="Hildebrand F."/>
            <person name="Pallen M.J."/>
        </authorList>
    </citation>
    <scope>NUCLEOTIDE SEQUENCE</scope>
    <source>
        <strain evidence="2">ChiSxjej1B13-11762</strain>
    </source>
</reference>
<dbReference type="PANTHER" id="PTHR32329">
    <property type="entry name" value="BIFUNCTIONAL PROTEIN [INCLUDES 2-HYDROXYACYL-COA DEHYDRATASE (N-TER) AND ITS ACTIVATOR DOMAIN (C_TERM)-RELATED"/>
    <property type="match status" value="1"/>
</dbReference>
<dbReference type="Gene3D" id="3.40.50.11900">
    <property type="match status" value="1"/>
</dbReference>
<dbReference type="EMBL" id="DXGF01000148">
    <property type="protein sequence ID" value="HIW84363.1"/>
    <property type="molecule type" value="Genomic_DNA"/>
</dbReference>
<evidence type="ECO:0000259" key="1">
    <source>
        <dbReference type="Pfam" id="PF09989"/>
    </source>
</evidence>